<proteinExistence type="predicted"/>
<name>A0ABV7FJM0_9ALTE</name>
<evidence type="ECO:0000256" key="1">
    <source>
        <dbReference type="SAM" id="Phobius"/>
    </source>
</evidence>
<evidence type="ECO:0000313" key="3">
    <source>
        <dbReference type="EMBL" id="MFC3120483.1"/>
    </source>
</evidence>
<gene>
    <name evidence="3" type="ORF">ACFOHL_02510</name>
</gene>
<evidence type="ECO:0000313" key="4">
    <source>
        <dbReference type="Proteomes" id="UP001595478"/>
    </source>
</evidence>
<dbReference type="InterPro" id="IPR013766">
    <property type="entry name" value="Thioredoxin_domain"/>
</dbReference>
<sequence length="175" mass="19852">MEAINKDKKKWPRWAQWLRDIVLFVIIISAITAWQSRHMLDDDGSVKLENKLLPSIEGEFTPLLADDKPTLIYFFAPWCKICSLSIGNLAYLDTNKVNVVAVALDYNTNAEVQAFVDEHEVTSTVMLGNNILKNEFQIQGYPSYYLVDKNQQVVSRAFGYSTAVGLKLRETFGAL</sequence>
<feature type="domain" description="Thioredoxin" evidence="2">
    <location>
        <begin position="41"/>
        <end position="175"/>
    </location>
</feature>
<dbReference type="InterPro" id="IPR050553">
    <property type="entry name" value="Thioredoxin_ResA/DsbE_sf"/>
</dbReference>
<reference evidence="4" key="1">
    <citation type="journal article" date="2019" name="Int. J. Syst. Evol. Microbiol.">
        <title>The Global Catalogue of Microorganisms (GCM) 10K type strain sequencing project: providing services to taxonomists for standard genome sequencing and annotation.</title>
        <authorList>
            <consortium name="The Broad Institute Genomics Platform"/>
            <consortium name="The Broad Institute Genome Sequencing Center for Infectious Disease"/>
            <person name="Wu L."/>
            <person name="Ma J."/>
        </authorList>
    </citation>
    <scope>NUCLEOTIDE SEQUENCE [LARGE SCALE GENOMIC DNA]</scope>
    <source>
        <strain evidence="4">KCTC 52473</strain>
    </source>
</reference>
<dbReference type="EMBL" id="JBHRSW010000005">
    <property type="protein sequence ID" value="MFC3120483.1"/>
    <property type="molecule type" value="Genomic_DNA"/>
</dbReference>
<dbReference type="InterPro" id="IPR036249">
    <property type="entry name" value="Thioredoxin-like_sf"/>
</dbReference>
<dbReference type="RefSeq" id="WP_376918625.1">
    <property type="nucleotide sequence ID" value="NZ_JBHRSW010000005.1"/>
</dbReference>
<keyword evidence="1" id="KW-1133">Transmembrane helix</keyword>
<dbReference type="Pfam" id="PF08534">
    <property type="entry name" value="Redoxin"/>
    <property type="match status" value="1"/>
</dbReference>
<keyword evidence="1" id="KW-0472">Membrane</keyword>
<comment type="caution">
    <text evidence="3">The sequence shown here is derived from an EMBL/GenBank/DDBJ whole genome shotgun (WGS) entry which is preliminary data.</text>
</comment>
<dbReference type="PROSITE" id="PS51352">
    <property type="entry name" value="THIOREDOXIN_2"/>
    <property type="match status" value="1"/>
</dbReference>
<evidence type="ECO:0000259" key="2">
    <source>
        <dbReference type="PROSITE" id="PS51352"/>
    </source>
</evidence>
<organism evidence="3 4">
    <name type="scientific">Agaribacter flavus</name>
    <dbReference type="NCBI Taxonomy" id="1902781"/>
    <lineage>
        <taxon>Bacteria</taxon>
        <taxon>Pseudomonadati</taxon>
        <taxon>Pseudomonadota</taxon>
        <taxon>Gammaproteobacteria</taxon>
        <taxon>Alteromonadales</taxon>
        <taxon>Alteromonadaceae</taxon>
        <taxon>Agaribacter</taxon>
    </lineage>
</organism>
<dbReference type="SUPFAM" id="SSF52833">
    <property type="entry name" value="Thioredoxin-like"/>
    <property type="match status" value="1"/>
</dbReference>
<dbReference type="Proteomes" id="UP001595478">
    <property type="component" value="Unassembled WGS sequence"/>
</dbReference>
<keyword evidence="4" id="KW-1185">Reference proteome</keyword>
<dbReference type="PANTHER" id="PTHR42852:SF13">
    <property type="entry name" value="PROTEIN DIPZ"/>
    <property type="match status" value="1"/>
</dbReference>
<protein>
    <submittedName>
        <fullName evidence="3">Thioredoxin-like domain-containing protein</fullName>
    </submittedName>
</protein>
<accession>A0ABV7FJM0</accession>
<feature type="transmembrane region" description="Helical" evidence="1">
    <location>
        <begin position="21"/>
        <end position="40"/>
    </location>
</feature>
<dbReference type="Gene3D" id="3.40.30.10">
    <property type="entry name" value="Glutaredoxin"/>
    <property type="match status" value="1"/>
</dbReference>
<keyword evidence="1" id="KW-0812">Transmembrane</keyword>
<dbReference type="InterPro" id="IPR013740">
    <property type="entry name" value="Redoxin"/>
</dbReference>
<dbReference type="PANTHER" id="PTHR42852">
    <property type="entry name" value="THIOL:DISULFIDE INTERCHANGE PROTEIN DSBE"/>
    <property type="match status" value="1"/>
</dbReference>